<evidence type="ECO:0000313" key="3">
    <source>
        <dbReference type="Proteomes" id="UP001348817"/>
    </source>
</evidence>
<feature type="domain" description="Calcineurin-like phosphoesterase" evidence="1">
    <location>
        <begin position="1"/>
        <end position="217"/>
    </location>
</feature>
<accession>A0AAU9CFP3</accession>
<reference evidence="2 3" key="1">
    <citation type="submission" date="2021-12" db="EMBL/GenBank/DDBJ databases">
        <title>Genome sequencing of bacteria with rrn-lacking chromosome and rrn-plasmid.</title>
        <authorList>
            <person name="Anda M."/>
            <person name="Iwasaki W."/>
        </authorList>
    </citation>
    <scope>NUCLEOTIDE SEQUENCE [LARGE SCALE GENOMIC DNA]</scope>
    <source>
        <strain evidence="2 3">DSM 100852</strain>
    </source>
</reference>
<evidence type="ECO:0000313" key="2">
    <source>
        <dbReference type="EMBL" id="BDD10994.1"/>
    </source>
</evidence>
<dbReference type="EMBL" id="AP025314">
    <property type="protein sequence ID" value="BDD10994.1"/>
    <property type="molecule type" value="Genomic_DNA"/>
</dbReference>
<keyword evidence="3" id="KW-1185">Reference proteome</keyword>
<evidence type="ECO:0000259" key="1">
    <source>
        <dbReference type="Pfam" id="PF00149"/>
    </source>
</evidence>
<name>A0AAU9CFP3_9BACT</name>
<dbReference type="InterPro" id="IPR029052">
    <property type="entry name" value="Metallo-depent_PP-like"/>
</dbReference>
<organism evidence="2 3">
    <name type="scientific">Fulvitalea axinellae</name>
    <dbReference type="NCBI Taxonomy" id="1182444"/>
    <lineage>
        <taxon>Bacteria</taxon>
        <taxon>Pseudomonadati</taxon>
        <taxon>Bacteroidota</taxon>
        <taxon>Cytophagia</taxon>
        <taxon>Cytophagales</taxon>
        <taxon>Persicobacteraceae</taxon>
        <taxon>Fulvitalea</taxon>
    </lineage>
</organism>
<dbReference type="Pfam" id="PF00149">
    <property type="entry name" value="Metallophos"/>
    <property type="match status" value="1"/>
</dbReference>
<dbReference type="AlphaFoldDB" id="A0AAU9CFP3"/>
<dbReference type="InterPro" id="IPR004843">
    <property type="entry name" value="Calcineurin-like_PHP"/>
</dbReference>
<sequence>MRIAIFSDIHGKILLPFKLVDAYQNETGKKIDLILQCGDVGAFPDLSVLDKATLRYAEEDPDELGFHDDFVREKEEIRSFLDRVDVKMVCVRGNHEDHDFLDRLEAENPDSDIFPVDAYGKVWFCKSGKPLSFEKNGEKISFLGIGRIGDPKNRDNKRYVQDYERREIRKALKKANGFDLLLTHDKATGNGGVGGMPEIRFSLDNAFFAYHFHGHTGEPFFERKDSNGKTVTCKIKELEFSKGGALEAGSMIVLEKKNGKLGEIQKVGQKVLSCATRFGWKYL</sequence>
<dbReference type="RefSeq" id="WP_338392516.1">
    <property type="nucleotide sequence ID" value="NZ_AP025314.1"/>
</dbReference>
<gene>
    <name evidence="2" type="ORF">FUAX_34260</name>
</gene>
<protein>
    <recommendedName>
        <fullName evidence="1">Calcineurin-like phosphoesterase domain-containing protein</fullName>
    </recommendedName>
</protein>
<dbReference type="KEGG" id="fax:FUAX_34260"/>
<dbReference type="GO" id="GO:0016787">
    <property type="term" value="F:hydrolase activity"/>
    <property type="evidence" value="ECO:0007669"/>
    <property type="project" value="InterPro"/>
</dbReference>
<dbReference type="Proteomes" id="UP001348817">
    <property type="component" value="Chromosome"/>
</dbReference>
<dbReference type="Gene3D" id="3.60.21.10">
    <property type="match status" value="1"/>
</dbReference>
<dbReference type="SUPFAM" id="SSF56300">
    <property type="entry name" value="Metallo-dependent phosphatases"/>
    <property type="match status" value="1"/>
</dbReference>
<proteinExistence type="predicted"/>